<dbReference type="InParanoid" id="A0A2T3AJM9"/>
<feature type="transmembrane region" description="Helical" evidence="3">
    <location>
        <begin position="6"/>
        <end position="22"/>
    </location>
</feature>
<evidence type="ECO:0000259" key="4">
    <source>
        <dbReference type="PROSITE" id="PS51352"/>
    </source>
</evidence>
<dbReference type="Pfam" id="PF00085">
    <property type="entry name" value="Thioredoxin"/>
    <property type="match status" value="1"/>
</dbReference>
<evidence type="ECO:0000256" key="2">
    <source>
        <dbReference type="ARBA" id="ARBA00023157"/>
    </source>
</evidence>
<dbReference type="Gene3D" id="3.40.30.10">
    <property type="entry name" value="Glutaredoxin"/>
    <property type="match status" value="1"/>
</dbReference>
<dbReference type="SUPFAM" id="SSF52833">
    <property type="entry name" value="Thioredoxin-like"/>
    <property type="match status" value="1"/>
</dbReference>
<dbReference type="PANTHER" id="PTHR46115">
    <property type="entry name" value="THIOREDOXIN-LIKE PROTEIN 1"/>
    <property type="match status" value="1"/>
</dbReference>
<evidence type="ECO:0000313" key="6">
    <source>
        <dbReference type="Proteomes" id="UP000241462"/>
    </source>
</evidence>
<sequence>METIYYILLAVVAFYVFGPALLQNRSPIPETSGNVHKITKPAELDTLLKTTTNVVVDFYADWCPPCRAIAPVFSKLADDNAMHGQLAFAKVNVDYVNDVAARYGVSAMPTFVFFKNGEPRSVTGLEKVKPSQSVVFKDDGVERIRGADHNALVAVVKKLGLEARYAAGLQETKAE</sequence>
<dbReference type="CDD" id="cd02947">
    <property type="entry name" value="TRX_family"/>
    <property type="match status" value="1"/>
</dbReference>
<keyword evidence="3" id="KW-0812">Transmembrane</keyword>
<dbReference type="PROSITE" id="PS51352">
    <property type="entry name" value="THIOREDOXIN_2"/>
    <property type="match status" value="1"/>
</dbReference>
<keyword evidence="6" id="KW-1185">Reference proteome</keyword>
<keyword evidence="3" id="KW-0472">Membrane</keyword>
<dbReference type="PRINTS" id="PR00421">
    <property type="entry name" value="THIOREDOXIN"/>
</dbReference>
<dbReference type="InterPro" id="IPR036249">
    <property type="entry name" value="Thioredoxin-like_sf"/>
</dbReference>
<accession>A0A2T3AJM9</accession>
<protein>
    <submittedName>
        <fullName evidence="5">Thioredoxin-like protein</fullName>
    </submittedName>
</protein>
<feature type="domain" description="Thioredoxin" evidence="4">
    <location>
        <begin position="16"/>
        <end position="146"/>
    </location>
</feature>
<evidence type="ECO:0000256" key="1">
    <source>
        <dbReference type="ARBA" id="ARBA00008987"/>
    </source>
</evidence>
<dbReference type="EMBL" id="KZ678381">
    <property type="protein sequence ID" value="PSS00772.1"/>
    <property type="molecule type" value="Genomic_DNA"/>
</dbReference>
<dbReference type="InterPro" id="IPR013766">
    <property type="entry name" value="Thioredoxin_domain"/>
</dbReference>
<name>A0A2T3AJM9_9PEZI</name>
<proteinExistence type="inferred from homology"/>
<dbReference type="OrthoDB" id="19690at2759"/>
<keyword evidence="3" id="KW-1133">Transmembrane helix</keyword>
<reference evidence="5 6" key="1">
    <citation type="journal article" date="2018" name="Mycol. Prog.">
        <title>Coniella lustricola, a new species from submerged detritus.</title>
        <authorList>
            <person name="Raudabaugh D.B."/>
            <person name="Iturriaga T."/>
            <person name="Carver A."/>
            <person name="Mondo S."/>
            <person name="Pangilinan J."/>
            <person name="Lipzen A."/>
            <person name="He G."/>
            <person name="Amirebrahimi M."/>
            <person name="Grigoriev I.V."/>
            <person name="Miller A.N."/>
        </authorList>
    </citation>
    <scope>NUCLEOTIDE SEQUENCE [LARGE SCALE GENOMIC DNA]</scope>
    <source>
        <strain evidence="5 6">B22-T-1</strain>
    </source>
</reference>
<evidence type="ECO:0000256" key="3">
    <source>
        <dbReference type="SAM" id="Phobius"/>
    </source>
</evidence>
<keyword evidence="2" id="KW-1015">Disulfide bond</keyword>
<comment type="similarity">
    <text evidence="1">Belongs to the thioredoxin family.</text>
</comment>
<dbReference type="STRING" id="2025994.A0A2T3AJM9"/>
<dbReference type="PROSITE" id="PS00194">
    <property type="entry name" value="THIOREDOXIN_1"/>
    <property type="match status" value="1"/>
</dbReference>
<organism evidence="5 6">
    <name type="scientific">Coniella lustricola</name>
    <dbReference type="NCBI Taxonomy" id="2025994"/>
    <lineage>
        <taxon>Eukaryota</taxon>
        <taxon>Fungi</taxon>
        <taxon>Dikarya</taxon>
        <taxon>Ascomycota</taxon>
        <taxon>Pezizomycotina</taxon>
        <taxon>Sordariomycetes</taxon>
        <taxon>Sordariomycetidae</taxon>
        <taxon>Diaporthales</taxon>
        <taxon>Schizoparmaceae</taxon>
        <taxon>Coniella</taxon>
    </lineage>
</organism>
<evidence type="ECO:0000313" key="5">
    <source>
        <dbReference type="EMBL" id="PSS00772.1"/>
    </source>
</evidence>
<dbReference type="Proteomes" id="UP000241462">
    <property type="component" value="Unassembled WGS sequence"/>
</dbReference>
<gene>
    <name evidence="5" type="ORF">BD289DRAFT_423272</name>
</gene>
<dbReference type="AlphaFoldDB" id="A0A2T3AJM9"/>
<dbReference type="InterPro" id="IPR017937">
    <property type="entry name" value="Thioredoxin_CS"/>
</dbReference>